<keyword evidence="3" id="KW-1185">Reference proteome</keyword>
<dbReference type="Gramene" id="OB03G47890.1">
    <property type="protein sequence ID" value="OB03G47890.1"/>
    <property type="gene ID" value="OB03G47890"/>
</dbReference>
<dbReference type="Proteomes" id="UP000006038">
    <property type="component" value="Chromosome 3"/>
</dbReference>
<accession>J3LUR3</accession>
<dbReference type="AlphaFoldDB" id="J3LUR3"/>
<reference evidence="2" key="1">
    <citation type="journal article" date="2013" name="Nat. Commun.">
        <title>Whole-genome sequencing of Oryza brachyantha reveals mechanisms underlying Oryza genome evolution.</title>
        <authorList>
            <person name="Chen J."/>
            <person name="Huang Q."/>
            <person name="Gao D."/>
            <person name="Wang J."/>
            <person name="Lang Y."/>
            <person name="Liu T."/>
            <person name="Li B."/>
            <person name="Bai Z."/>
            <person name="Luis Goicoechea J."/>
            <person name="Liang C."/>
            <person name="Chen C."/>
            <person name="Zhang W."/>
            <person name="Sun S."/>
            <person name="Liao Y."/>
            <person name="Zhang X."/>
            <person name="Yang L."/>
            <person name="Song C."/>
            <person name="Wang M."/>
            <person name="Shi J."/>
            <person name="Liu G."/>
            <person name="Liu J."/>
            <person name="Zhou H."/>
            <person name="Zhou W."/>
            <person name="Yu Q."/>
            <person name="An N."/>
            <person name="Chen Y."/>
            <person name="Cai Q."/>
            <person name="Wang B."/>
            <person name="Liu B."/>
            <person name="Min J."/>
            <person name="Huang Y."/>
            <person name="Wu H."/>
            <person name="Li Z."/>
            <person name="Zhang Y."/>
            <person name="Yin Y."/>
            <person name="Song W."/>
            <person name="Jiang J."/>
            <person name="Jackson S.A."/>
            <person name="Wing R.A."/>
            <person name="Wang J."/>
            <person name="Chen M."/>
        </authorList>
    </citation>
    <scope>NUCLEOTIDE SEQUENCE [LARGE SCALE GENOMIC DNA]</scope>
    <source>
        <strain evidence="2">cv. IRGC 101232</strain>
    </source>
</reference>
<evidence type="ECO:0000313" key="2">
    <source>
        <dbReference type="EnsemblPlants" id="OB03G47890.1"/>
    </source>
</evidence>
<name>J3LUR3_ORYBR</name>
<dbReference type="HOGENOM" id="CLU_2018756_0_0_1"/>
<protein>
    <submittedName>
        <fullName evidence="2">Uncharacterized protein</fullName>
    </submittedName>
</protein>
<reference evidence="2" key="2">
    <citation type="submission" date="2013-04" db="UniProtKB">
        <authorList>
            <consortium name="EnsemblPlants"/>
        </authorList>
    </citation>
    <scope>IDENTIFICATION</scope>
</reference>
<dbReference type="EnsemblPlants" id="OB03G47890.1">
    <property type="protein sequence ID" value="OB03G47890.1"/>
    <property type="gene ID" value="OB03G47890"/>
</dbReference>
<feature type="region of interest" description="Disordered" evidence="1">
    <location>
        <begin position="40"/>
        <end position="98"/>
    </location>
</feature>
<sequence length="123" mass="13964">MNYYYKLYGLGNQNYRILTRWAQKHALMGRNTRNLHPFLAQSDGQMGSAHSSLSPASRRRRRCHLYPPHPQQGGDRRPAAATKTISGGISSTEGRAWPSPTEELQARVLLLSSLLWFGRELGW</sequence>
<proteinExistence type="predicted"/>
<organism evidence="2">
    <name type="scientific">Oryza brachyantha</name>
    <name type="common">malo sina</name>
    <dbReference type="NCBI Taxonomy" id="4533"/>
    <lineage>
        <taxon>Eukaryota</taxon>
        <taxon>Viridiplantae</taxon>
        <taxon>Streptophyta</taxon>
        <taxon>Embryophyta</taxon>
        <taxon>Tracheophyta</taxon>
        <taxon>Spermatophyta</taxon>
        <taxon>Magnoliopsida</taxon>
        <taxon>Liliopsida</taxon>
        <taxon>Poales</taxon>
        <taxon>Poaceae</taxon>
        <taxon>BOP clade</taxon>
        <taxon>Oryzoideae</taxon>
        <taxon>Oryzeae</taxon>
        <taxon>Oryzinae</taxon>
        <taxon>Oryza</taxon>
    </lineage>
</organism>
<feature type="compositionally biased region" description="Polar residues" evidence="1">
    <location>
        <begin position="83"/>
        <end position="93"/>
    </location>
</feature>
<evidence type="ECO:0000256" key="1">
    <source>
        <dbReference type="SAM" id="MobiDB-lite"/>
    </source>
</evidence>
<evidence type="ECO:0000313" key="3">
    <source>
        <dbReference type="Proteomes" id="UP000006038"/>
    </source>
</evidence>